<keyword evidence="3" id="KW-1185">Reference proteome</keyword>
<protein>
    <submittedName>
        <fullName evidence="2">Protein phosphatase 2C domain-containing protein</fullName>
    </submittedName>
</protein>
<dbReference type="SUPFAM" id="SSF81606">
    <property type="entry name" value="PP2C-like"/>
    <property type="match status" value="1"/>
</dbReference>
<comment type="caution">
    <text evidence="2">The sequence shown here is derived from an EMBL/GenBank/DDBJ whole genome shotgun (WGS) entry which is preliminary data.</text>
</comment>
<dbReference type="Gene3D" id="3.60.40.10">
    <property type="entry name" value="PPM-type phosphatase domain"/>
    <property type="match status" value="1"/>
</dbReference>
<organism evidence="2 3">
    <name type="scientific">Flavipsychrobacter stenotrophus</name>
    <dbReference type="NCBI Taxonomy" id="2077091"/>
    <lineage>
        <taxon>Bacteria</taxon>
        <taxon>Pseudomonadati</taxon>
        <taxon>Bacteroidota</taxon>
        <taxon>Chitinophagia</taxon>
        <taxon>Chitinophagales</taxon>
        <taxon>Chitinophagaceae</taxon>
        <taxon>Flavipsychrobacter</taxon>
    </lineage>
</organism>
<dbReference type="AlphaFoldDB" id="A0A2S7T0H4"/>
<dbReference type="InterPro" id="IPR001932">
    <property type="entry name" value="PPM-type_phosphatase-like_dom"/>
</dbReference>
<dbReference type="OrthoDB" id="9805674at2"/>
<evidence type="ECO:0000313" key="2">
    <source>
        <dbReference type="EMBL" id="PQJ12699.1"/>
    </source>
</evidence>
<dbReference type="EMBL" id="PPSL01000001">
    <property type="protein sequence ID" value="PQJ12699.1"/>
    <property type="molecule type" value="Genomic_DNA"/>
</dbReference>
<reference evidence="2 3" key="1">
    <citation type="submission" date="2018-01" db="EMBL/GenBank/DDBJ databases">
        <title>A novel member of the phylum Bacteroidetes isolated from glacier ice.</title>
        <authorList>
            <person name="Liu Q."/>
            <person name="Xin Y.-H."/>
        </authorList>
    </citation>
    <scope>NUCLEOTIDE SEQUENCE [LARGE SCALE GENOMIC DNA]</scope>
    <source>
        <strain evidence="2 3">RB1R16</strain>
    </source>
</reference>
<dbReference type="Proteomes" id="UP000239872">
    <property type="component" value="Unassembled WGS sequence"/>
</dbReference>
<accession>A0A2S7T0H4</accession>
<evidence type="ECO:0000259" key="1">
    <source>
        <dbReference type="Pfam" id="PF13672"/>
    </source>
</evidence>
<proteinExistence type="predicted"/>
<evidence type="ECO:0000313" key="3">
    <source>
        <dbReference type="Proteomes" id="UP000239872"/>
    </source>
</evidence>
<dbReference type="InterPro" id="IPR036457">
    <property type="entry name" value="PPM-type-like_dom_sf"/>
</dbReference>
<dbReference type="Pfam" id="PF13672">
    <property type="entry name" value="PP2C_2"/>
    <property type="match status" value="1"/>
</dbReference>
<dbReference type="RefSeq" id="WP_105037582.1">
    <property type="nucleotide sequence ID" value="NZ_PPSL01000001.1"/>
</dbReference>
<gene>
    <name evidence="2" type="ORF">CJD36_002845</name>
</gene>
<sequence>MRWKAIGKSVIGTSHVAAGKGCEDALQYIVEKDAHGNEVLICCVSDGAGSAQYAGEASAFCTAEVLSSLSALATAGAALTEAHIYSLLEDIYDELQTQANANGAEIYDYSCTLLGCFITQTQSVFFQIGDGAIVRDDAGGAYTYIWWPHNGEYQNVTAFLVDDRNFANLNVTIIDERINEIALFTDGIQMLALNNEHRQVHQPFFMNLFQHLRMADHEEKINLLNIKLEDYLGGDRINLRTDDDKTLFLATRL</sequence>
<name>A0A2S7T0H4_9BACT</name>
<feature type="domain" description="PPM-type phosphatase" evidence="1">
    <location>
        <begin position="11"/>
        <end position="221"/>
    </location>
</feature>